<evidence type="ECO:0000256" key="5">
    <source>
        <dbReference type="HAMAP-Rule" id="MF_00378"/>
    </source>
</evidence>
<evidence type="ECO:0000313" key="9">
    <source>
        <dbReference type="EMBL" id="SER40229.1"/>
    </source>
</evidence>
<evidence type="ECO:0000259" key="7">
    <source>
        <dbReference type="Pfam" id="PF02601"/>
    </source>
</evidence>
<gene>
    <name evidence="5" type="primary">xseA</name>
    <name evidence="9" type="ORF">SAMN05216446_0635</name>
</gene>
<reference evidence="10" key="1">
    <citation type="submission" date="2016-10" db="EMBL/GenBank/DDBJ databases">
        <authorList>
            <person name="Varghese N."/>
            <person name="Submissions S."/>
        </authorList>
    </citation>
    <scope>NUCLEOTIDE SEQUENCE [LARGE SCALE GENOMIC DNA]</scope>
    <source>
        <strain evidence="10">KHGC19</strain>
    </source>
</reference>
<evidence type="ECO:0000256" key="1">
    <source>
        <dbReference type="ARBA" id="ARBA00022490"/>
    </source>
</evidence>
<accession>A0A1H9NXD1</accession>
<sequence length="445" mass="47676">MADGVEVLSVHEAVGIASSYVGEIPTLVVNGEVSGFRGPNRRSGHCYFSLKDSESSMDAIVWRGVYESSGVVLKDGLQVQMTGSFSVYKNSGRLSFVAKRLEVAGEGALRQKVAELARKLEREGLMDVSRKRPVPKFCSRIVVVTSLSGSVIDDVKRTLARRNPLVRIQVAGCMVQGPGAERTIIRALGIAAAAKPDAILLVRGGGSFEDLMTFNDEALARAVAACSVPVVTGIGHEPDTSICDMVSDMRCSTPTAAAEAVAPSIDMLERTINERAGRLRKVARDSMGTLSDGNQMMGERMARAFSVSFARHEAYVDSLASRKCLSTPLWMVQNRQDQLNQTEDRLHAALPRGLAAKAAEVDLSARRLRGVSGWLLEPFRSIVARSAGTLDALSPLKVLSRGYSIAKGPDGRVLSSIDSVERGDSLSVVLADGEIRATVNGKTSK</sequence>
<keyword evidence="2 5" id="KW-0540">Nuclease</keyword>
<comment type="subunit">
    <text evidence="5">Heterooligomer composed of large and small subunits.</text>
</comment>
<feature type="domain" description="OB-fold nucleic acid binding" evidence="8">
    <location>
        <begin position="23"/>
        <end position="101"/>
    </location>
</feature>
<evidence type="ECO:0000259" key="8">
    <source>
        <dbReference type="Pfam" id="PF13742"/>
    </source>
</evidence>
<dbReference type="EC" id="3.1.11.6" evidence="5"/>
<keyword evidence="3 5" id="KW-0378">Hydrolase</keyword>
<comment type="function">
    <text evidence="5">Bidirectionally degrades single-stranded DNA into large acid-insoluble oligonucleotides, which are then degraded further into small acid-soluble oligonucleotides.</text>
</comment>
<evidence type="ECO:0000256" key="4">
    <source>
        <dbReference type="ARBA" id="ARBA00022839"/>
    </source>
</evidence>
<evidence type="ECO:0000313" key="10">
    <source>
        <dbReference type="Proteomes" id="UP000199128"/>
    </source>
</evidence>
<dbReference type="Pfam" id="PF13742">
    <property type="entry name" value="tRNA_anti_2"/>
    <property type="match status" value="1"/>
</dbReference>
<feature type="domain" description="Exonuclease VII large subunit C-terminal" evidence="7">
    <location>
        <begin position="125"/>
        <end position="437"/>
    </location>
</feature>
<protein>
    <recommendedName>
        <fullName evidence="5">Exodeoxyribonuclease 7 large subunit</fullName>
        <ecNumber evidence="5">3.1.11.6</ecNumber>
    </recommendedName>
    <alternativeName>
        <fullName evidence="5">Exodeoxyribonuclease VII large subunit</fullName>
        <shortName evidence="5">Exonuclease VII large subunit</shortName>
    </alternativeName>
</protein>
<comment type="subcellular location">
    <subcellularLocation>
        <location evidence="5 6">Cytoplasm</location>
    </subcellularLocation>
</comment>
<organism evidence="9 10">
    <name type="scientific">Parafannyhessea umbonata</name>
    <dbReference type="NCBI Taxonomy" id="604330"/>
    <lineage>
        <taxon>Bacteria</taxon>
        <taxon>Bacillati</taxon>
        <taxon>Actinomycetota</taxon>
        <taxon>Coriobacteriia</taxon>
        <taxon>Coriobacteriales</taxon>
        <taxon>Atopobiaceae</taxon>
        <taxon>Parafannyhessea</taxon>
    </lineage>
</organism>
<dbReference type="GO" id="GO:0003676">
    <property type="term" value="F:nucleic acid binding"/>
    <property type="evidence" value="ECO:0007669"/>
    <property type="project" value="InterPro"/>
</dbReference>
<dbReference type="GO" id="GO:0009318">
    <property type="term" value="C:exodeoxyribonuclease VII complex"/>
    <property type="evidence" value="ECO:0007669"/>
    <property type="project" value="UniProtKB-UniRule"/>
</dbReference>
<dbReference type="GO" id="GO:0005737">
    <property type="term" value="C:cytoplasm"/>
    <property type="evidence" value="ECO:0007669"/>
    <property type="project" value="UniProtKB-SubCell"/>
</dbReference>
<dbReference type="PANTHER" id="PTHR30008">
    <property type="entry name" value="EXODEOXYRIBONUCLEASE 7 LARGE SUBUNIT"/>
    <property type="match status" value="1"/>
</dbReference>
<dbReference type="PANTHER" id="PTHR30008:SF0">
    <property type="entry name" value="EXODEOXYRIBONUCLEASE 7 LARGE SUBUNIT"/>
    <property type="match status" value="1"/>
</dbReference>
<evidence type="ECO:0000256" key="2">
    <source>
        <dbReference type="ARBA" id="ARBA00022722"/>
    </source>
</evidence>
<dbReference type="Proteomes" id="UP000199128">
    <property type="component" value="Unassembled WGS sequence"/>
</dbReference>
<dbReference type="InterPro" id="IPR003753">
    <property type="entry name" value="Exonuc_VII_L"/>
</dbReference>
<comment type="catalytic activity">
    <reaction evidence="5 6">
        <text>Exonucleolytic cleavage in either 5'- to 3'- or 3'- to 5'-direction to yield nucleoside 5'-phosphates.</text>
        <dbReference type="EC" id="3.1.11.6"/>
    </reaction>
</comment>
<keyword evidence="1 5" id="KW-0963">Cytoplasm</keyword>
<proteinExistence type="inferred from homology"/>
<dbReference type="InterPro" id="IPR020579">
    <property type="entry name" value="Exonuc_VII_lsu_C"/>
</dbReference>
<dbReference type="RefSeq" id="WP_091008239.1">
    <property type="nucleotide sequence ID" value="NZ_FOGP01000002.1"/>
</dbReference>
<dbReference type="Pfam" id="PF02601">
    <property type="entry name" value="Exonuc_VII_L"/>
    <property type="match status" value="1"/>
</dbReference>
<dbReference type="NCBIfam" id="TIGR00237">
    <property type="entry name" value="xseA"/>
    <property type="match status" value="1"/>
</dbReference>
<comment type="similarity">
    <text evidence="5 6">Belongs to the XseA family.</text>
</comment>
<dbReference type="AlphaFoldDB" id="A0A1H9NXD1"/>
<dbReference type="GO" id="GO:0008855">
    <property type="term" value="F:exodeoxyribonuclease VII activity"/>
    <property type="evidence" value="ECO:0007669"/>
    <property type="project" value="UniProtKB-UniRule"/>
</dbReference>
<evidence type="ECO:0000256" key="3">
    <source>
        <dbReference type="ARBA" id="ARBA00022801"/>
    </source>
</evidence>
<dbReference type="EMBL" id="FOGP01000002">
    <property type="protein sequence ID" value="SER40229.1"/>
    <property type="molecule type" value="Genomic_DNA"/>
</dbReference>
<dbReference type="CDD" id="cd04489">
    <property type="entry name" value="ExoVII_LU_OBF"/>
    <property type="match status" value="1"/>
</dbReference>
<dbReference type="HAMAP" id="MF_00378">
    <property type="entry name" value="Exonuc_7_L"/>
    <property type="match status" value="1"/>
</dbReference>
<dbReference type="InterPro" id="IPR025824">
    <property type="entry name" value="OB-fold_nuc-bd_dom"/>
</dbReference>
<evidence type="ECO:0000256" key="6">
    <source>
        <dbReference type="RuleBase" id="RU004355"/>
    </source>
</evidence>
<keyword evidence="4 5" id="KW-0269">Exonuclease</keyword>
<dbReference type="GO" id="GO:0006308">
    <property type="term" value="P:DNA catabolic process"/>
    <property type="evidence" value="ECO:0007669"/>
    <property type="project" value="UniProtKB-UniRule"/>
</dbReference>
<name>A0A1H9NXD1_9ACTN</name>